<dbReference type="OrthoDB" id="5273847at2759"/>
<keyword evidence="3" id="KW-1185">Reference proteome</keyword>
<dbReference type="AlphaFoldDB" id="A0A507APT5"/>
<accession>A0A507APT5</accession>
<evidence type="ECO:0000259" key="1">
    <source>
        <dbReference type="PROSITE" id="PS50181"/>
    </source>
</evidence>
<dbReference type="SUPFAM" id="SSF81383">
    <property type="entry name" value="F-box domain"/>
    <property type="match status" value="1"/>
</dbReference>
<sequence length="676" mass="76881">MVTCIVCGLGFEPRHPWMQRRRLLYATRDDSPRISATHRLDRNHKVRSSTAGKFLRCEIFPGALDDKHFRDHPLEVDEEPFYRACLSFPYGQITGYRPRRFLDFGHAYGGEIVPRPPSITSHCKVTGEAHAAFPENYSNVEEPTIFDILKIASSTTDRQETLALPGVGRDVFATLPPELLLMILGFLDWDDVVAFRQASRVAIFAPLGDEFFRARFYDGGEFEYVHEARQHFSDEPLRTKWRRVFLFCHKTRNRKTQKFQQKKRIFEVLQNTNKLIDKAMSGDCQGTPLWSHIKPSEPTIEIVNKFFQQQTVTRVLEQSSFRDHFCCGSRDIFGRKVIIPGDGVRVHVWTVELNGCIYVSGLGLESQSGVENLGYCSGEPDFALAFPTDDVPSDGPGCLPIVGLGIRLALDDKGIRGLALQTRHCVSEWVGTHADFAKKALLLGAEEFEGDRGMTLQATFDAFKIVSMAVSKHPGRPYSSGHRLDYEWLPDIPPPHLRIGATGLCSMIPRASRWMLFPGAEKPASQRLSRIRIWIARTRPGEHHGRSILAIEFSSRCDQLAFFGRRTADQWWSVDYDVFDMDPDANEVITKMSLRGVRAATSFTMHTSLHRECTFPHSWSTEKYTVETPESCDVVGFWASQDGMGYIFNFGFICELHASRHYHVDSDTWSDIRNLI</sequence>
<name>A0A507APT5_9PEZI</name>
<dbReference type="Gene3D" id="1.20.1280.50">
    <property type="match status" value="1"/>
</dbReference>
<organism evidence="2 3">
    <name type="scientific">Thyridium curvatum</name>
    <dbReference type="NCBI Taxonomy" id="1093900"/>
    <lineage>
        <taxon>Eukaryota</taxon>
        <taxon>Fungi</taxon>
        <taxon>Dikarya</taxon>
        <taxon>Ascomycota</taxon>
        <taxon>Pezizomycotina</taxon>
        <taxon>Sordariomycetes</taxon>
        <taxon>Sordariomycetidae</taxon>
        <taxon>Thyridiales</taxon>
        <taxon>Thyridiaceae</taxon>
        <taxon>Thyridium</taxon>
    </lineage>
</organism>
<reference evidence="2 3" key="1">
    <citation type="submission" date="2019-06" db="EMBL/GenBank/DDBJ databases">
        <title>Draft genome sequence of the filamentous fungus Phialemoniopsis curvata isolated from diesel fuel.</title>
        <authorList>
            <person name="Varaljay V.A."/>
            <person name="Lyon W.J."/>
            <person name="Crouch A.L."/>
            <person name="Drake C.E."/>
            <person name="Hollomon J.M."/>
            <person name="Nadeau L.J."/>
            <person name="Nunn H.S."/>
            <person name="Stevenson B.S."/>
            <person name="Bojanowski C.L."/>
            <person name="Crookes-Goodson W.J."/>
        </authorList>
    </citation>
    <scope>NUCLEOTIDE SEQUENCE [LARGE SCALE GENOMIC DNA]</scope>
    <source>
        <strain evidence="2 3">D216</strain>
    </source>
</reference>
<protein>
    <recommendedName>
        <fullName evidence="1">F-box domain-containing protein</fullName>
    </recommendedName>
</protein>
<dbReference type="InterPro" id="IPR056021">
    <property type="entry name" value="DUF7600"/>
</dbReference>
<dbReference type="GeneID" id="41969794"/>
<evidence type="ECO:0000313" key="2">
    <source>
        <dbReference type="EMBL" id="TPX06851.1"/>
    </source>
</evidence>
<dbReference type="Pfam" id="PF24539">
    <property type="entry name" value="DUF7600"/>
    <property type="match status" value="1"/>
</dbReference>
<dbReference type="InterPro" id="IPR036047">
    <property type="entry name" value="F-box-like_dom_sf"/>
</dbReference>
<comment type="caution">
    <text evidence="2">The sequence shown here is derived from an EMBL/GenBank/DDBJ whole genome shotgun (WGS) entry which is preliminary data.</text>
</comment>
<dbReference type="Proteomes" id="UP000319257">
    <property type="component" value="Unassembled WGS sequence"/>
</dbReference>
<dbReference type="STRING" id="1093900.A0A507APT5"/>
<dbReference type="EMBL" id="SKBQ01000009">
    <property type="protein sequence ID" value="TPX06851.1"/>
    <property type="molecule type" value="Genomic_DNA"/>
</dbReference>
<proteinExistence type="predicted"/>
<dbReference type="RefSeq" id="XP_030988562.1">
    <property type="nucleotide sequence ID" value="XM_031136526.1"/>
</dbReference>
<dbReference type="InterPro" id="IPR001810">
    <property type="entry name" value="F-box_dom"/>
</dbReference>
<dbReference type="PROSITE" id="PS50181">
    <property type="entry name" value="FBOX"/>
    <property type="match status" value="1"/>
</dbReference>
<evidence type="ECO:0000313" key="3">
    <source>
        <dbReference type="Proteomes" id="UP000319257"/>
    </source>
</evidence>
<feature type="domain" description="F-box" evidence="1">
    <location>
        <begin position="169"/>
        <end position="215"/>
    </location>
</feature>
<dbReference type="InParanoid" id="A0A507APT5"/>
<dbReference type="CDD" id="cd09917">
    <property type="entry name" value="F-box_SF"/>
    <property type="match status" value="1"/>
</dbReference>
<gene>
    <name evidence="2" type="ORF">E0L32_002347</name>
</gene>